<dbReference type="InterPro" id="IPR009100">
    <property type="entry name" value="AcylCoA_DH/oxidase_NM_dom_sf"/>
</dbReference>
<feature type="domain" description="Acyl-CoA dehydrogenase C-terminal bacterial-type" evidence="14">
    <location>
        <begin position="455"/>
        <end position="724"/>
    </location>
</feature>
<dbReference type="InterPro" id="IPR015396">
    <property type="entry name" value="FadE_C"/>
</dbReference>
<proteinExistence type="inferred from homology"/>
<dbReference type="EMBL" id="JAMD01000007">
    <property type="protein sequence ID" value="KEJ95346.1"/>
    <property type="molecule type" value="Genomic_DNA"/>
</dbReference>
<evidence type="ECO:0000256" key="6">
    <source>
        <dbReference type="ARBA" id="ARBA00020144"/>
    </source>
</evidence>
<dbReference type="SUPFAM" id="SSF47203">
    <property type="entry name" value="Acyl-CoA dehydrogenase C-terminal domain-like"/>
    <property type="match status" value="1"/>
</dbReference>
<name>A0A073J0X4_9RHOB</name>
<reference evidence="15 16" key="1">
    <citation type="submission" date="2014-01" db="EMBL/GenBank/DDBJ databases">
        <title>Sulfitobacter sp. H3 (MCCC 1A00686) Genome Sequencing.</title>
        <authorList>
            <person name="Lai Q."/>
            <person name="Hong Z."/>
        </authorList>
    </citation>
    <scope>NUCLEOTIDE SEQUENCE [LARGE SCALE GENOMIC DNA]</scope>
    <source>
        <strain evidence="15 16">H3</strain>
    </source>
</reference>
<dbReference type="InterPro" id="IPR046373">
    <property type="entry name" value="Acyl-CoA_Oxase/DH_mid-dom_sf"/>
</dbReference>
<sequence>MMSFRRDYITKPIFKWAKTALPALSETEAEAISSGDVHFEAELFSGKPDWTMLRKMKAPTLTAEEQAFVDGPCRAFCDMLDNWQIDRVDGDLPKEAWDYLRENGFFGMIIPKEYGGKGFSAYAHSEVVRYISSRSVAGAVTVMVPNSLGPGELILQFGTQEQRDDWLPRLASGKELPAFGLTSEDAGSDASAMVDEGVICKQEWQGEEVLGIRLNWAKRYITLSPVCTVLGLAFQLRDPDGLLGDTPDIGITCALVPTDLDGVETGRRHLPSGTMFMNGPTTGKDVFIPLENIIGGPDYAGKGWMMLMSALAAGRGISLPSLSAAGTALAAHTTGAYARVRKQFNMPIGLFGGVQEPMARIAANAYTIDAGRRLTTAALDEGHKLAVISAIMKYHATTRMRESINDAMDVHSGKAVIDGPLNYLQPHYRAIPIGITVEGANIVTRNLIIFGQGAIRAHPHLLDEMQALQEPDPEKSLTDFDKHFWAHVGHSTRTFFRGWWSAWTGRGDVPDNAGDIAPLYARLSRWSAAFAVTADMAFLTLGGELKRKEMISARLGDALSEMFLVSAALKRWEDDGRHEADLPLVQYAAEVSFNRIGRALDETIANFPARWVGWLLRPTLLPRSRSRGPSDKLAEQCAMILYHPSQTRDRLVGPLHPGEPDSGQGLLDTAYRMVIDAEPLTKRLRKLKQSPADALKAGALTDAEFAQLQRVDAAVQKVVAVDEYSPEEIAAMFPDAPQHPDSFTPREAAE</sequence>
<dbReference type="InterPro" id="IPR009075">
    <property type="entry name" value="AcylCo_DH/oxidase_C"/>
</dbReference>
<keyword evidence="8" id="KW-0274">FAD</keyword>
<evidence type="ECO:0000256" key="4">
    <source>
        <dbReference type="ARBA" id="ARBA00012033"/>
    </source>
</evidence>
<comment type="catalytic activity">
    <reaction evidence="11">
        <text>a long-chain 2,3-saturated fatty acyl-CoA + oxidized [electron-transfer flavoprotein] + H(+) = a long-chain (2E)-enoyl-CoA + reduced [electron-transfer flavoprotein]</text>
        <dbReference type="Rhea" id="RHEA:17721"/>
        <dbReference type="Rhea" id="RHEA-COMP:10685"/>
        <dbReference type="Rhea" id="RHEA-COMP:10686"/>
        <dbReference type="ChEBI" id="CHEBI:15378"/>
        <dbReference type="ChEBI" id="CHEBI:57692"/>
        <dbReference type="ChEBI" id="CHEBI:58307"/>
        <dbReference type="ChEBI" id="CHEBI:83721"/>
        <dbReference type="ChEBI" id="CHEBI:83727"/>
        <dbReference type="EC" id="1.3.8.8"/>
    </reaction>
</comment>
<dbReference type="PANTHER" id="PTHR48083:SF33">
    <property type="entry name" value="ACYL-COENZYME A DEHYDROGENASE"/>
    <property type="match status" value="1"/>
</dbReference>
<dbReference type="UniPathway" id="UPA00659"/>
<keyword evidence="9" id="KW-0560">Oxidoreductase</keyword>
<evidence type="ECO:0000256" key="11">
    <source>
        <dbReference type="ARBA" id="ARBA00049247"/>
    </source>
</evidence>
<evidence type="ECO:0000259" key="14">
    <source>
        <dbReference type="Pfam" id="PF09317"/>
    </source>
</evidence>
<evidence type="ECO:0000259" key="13">
    <source>
        <dbReference type="Pfam" id="PF02771"/>
    </source>
</evidence>
<dbReference type="NCBIfam" id="NF007000">
    <property type="entry name" value="PRK09463.1"/>
    <property type="match status" value="1"/>
</dbReference>
<gene>
    <name evidence="15" type="primary">fadE</name>
    <name evidence="15" type="ORF">SUH3_22735</name>
</gene>
<dbReference type="NCBIfam" id="NF009586">
    <property type="entry name" value="PRK13026.1"/>
    <property type="match status" value="1"/>
</dbReference>
<dbReference type="Gene3D" id="1.20.140.10">
    <property type="entry name" value="Butyryl-CoA Dehydrogenase, subunit A, domain 3"/>
    <property type="match status" value="1"/>
</dbReference>
<dbReference type="EC" id="1.3.8.8" evidence="5"/>
<dbReference type="Pfam" id="PF00441">
    <property type="entry name" value="Acyl-CoA_dh_1"/>
    <property type="match status" value="1"/>
</dbReference>
<evidence type="ECO:0000256" key="2">
    <source>
        <dbReference type="ARBA" id="ARBA00005005"/>
    </source>
</evidence>
<protein>
    <recommendedName>
        <fullName evidence="6">Acyl-coenzyme A dehydrogenase</fullName>
        <ecNumber evidence="4">1.3.8.7</ecNumber>
        <ecNumber evidence="5">1.3.8.8</ecNumber>
    </recommendedName>
</protein>
<dbReference type="GO" id="GO:0033539">
    <property type="term" value="P:fatty acid beta-oxidation using acyl-CoA dehydrogenase"/>
    <property type="evidence" value="ECO:0007669"/>
    <property type="project" value="InterPro"/>
</dbReference>
<dbReference type="EC" id="1.3.8.7" evidence="4"/>
<evidence type="ECO:0000256" key="5">
    <source>
        <dbReference type="ARBA" id="ARBA00012040"/>
    </source>
</evidence>
<evidence type="ECO:0000256" key="1">
    <source>
        <dbReference type="ARBA" id="ARBA00001974"/>
    </source>
</evidence>
<dbReference type="FunFam" id="1.20.140.10:FF:000009">
    <property type="entry name" value="Acyl-CoA dehydrogenase"/>
    <property type="match status" value="1"/>
</dbReference>
<dbReference type="InterPro" id="IPR013786">
    <property type="entry name" value="AcylCoA_DH/ox_N"/>
</dbReference>
<dbReference type="GO" id="GO:0050660">
    <property type="term" value="F:flavin adenine dinucleotide binding"/>
    <property type="evidence" value="ECO:0007669"/>
    <property type="project" value="InterPro"/>
</dbReference>
<accession>A0A073J0X4</accession>
<evidence type="ECO:0000256" key="9">
    <source>
        <dbReference type="ARBA" id="ARBA00023002"/>
    </source>
</evidence>
<feature type="domain" description="Acyl-CoA dehydrogenase/oxidase C-terminal" evidence="12">
    <location>
        <begin position="301"/>
        <end position="448"/>
    </location>
</feature>
<dbReference type="Gene3D" id="2.40.110.10">
    <property type="entry name" value="Butyryl-CoA Dehydrogenase, subunit A, domain 2"/>
    <property type="match status" value="1"/>
</dbReference>
<keyword evidence="7" id="KW-0285">Flavoprotein</keyword>
<keyword evidence="16" id="KW-1185">Reference proteome</keyword>
<dbReference type="InterPro" id="IPR050741">
    <property type="entry name" value="Acyl-CoA_dehydrogenase"/>
</dbReference>
<dbReference type="Pfam" id="PF09317">
    <property type="entry name" value="ACDH_C"/>
    <property type="match status" value="1"/>
</dbReference>
<dbReference type="AlphaFoldDB" id="A0A073J0X4"/>
<evidence type="ECO:0000256" key="7">
    <source>
        <dbReference type="ARBA" id="ARBA00022630"/>
    </source>
</evidence>
<dbReference type="PANTHER" id="PTHR48083">
    <property type="entry name" value="MEDIUM-CHAIN SPECIFIC ACYL-COA DEHYDROGENASE, MITOCHONDRIAL-RELATED"/>
    <property type="match status" value="1"/>
</dbReference>
<comment type="caution">
    <text evidence="15">The sequence shown here is derived from an EMBL/GenBank/DDBJ whole genome shotgun (WGS) entry which is preliminary data.</text>
</comment>
<evidence type="ECO:0000313" key="16">
    <source>
        <dbReference type="Proteomes" id="UP000027746"/>
    </source>
</evidence>
<dbReference type="GO" id="GO:0070991">
    <property type="term" value="F:medium-chain fatty acyl-CoA dehydrogenase activity"/>
    <property type="evidence" value="ECO:0007669"/>
    <property type="project" value="UniProtKB-EC"/>
</dbReference>
<dbReference type="InterPro" id="IPR036250">
    <property type="entry name" value="AcylCo_DH-like_C"/>
</dbReference>
<organism evidence="15 16">
    <name type="scientific">Pseudosulfitobacter pseudonitzschiae</name>
    <dbReference type="NCBI Taxonomy" id="1402135"/>
    <lineage>
        <taxon>Bacteria</taxon>
        <taxon>Pseudomonadati</taxon>
        <taxon>Pseudomonadota</taxon>
        <taxon>Alphaproteobacteria</taxon>
        <taxon>Rhodobacterales</taxon>
        <taxon>Roseobacteraceae</taxon>
        <taxon>Pseudosulfitobacter</taxon>
    </lineage>
</organism>
<evidence type="ECO:0000259" key="12">
    <source>
        <dbReference type="Pfam" id="PF00441"/>
    </source>
</evidence>
<dbReference type="Gene3D" id="1.10.540.10">
    <property type="entry name" value="Acyl-CoA dehydrogenase/oxidase, N-terminal domain"/>
    <property type="match status" value="1"/>
</dbReference>
<comment type="cofactor">
    <cofactor evidence="1">
        <name>FAD</name>
        <dbReference type="ChEBI" id="CHEBI:57692"/>
    </cofactor>
</comment>
<comment type="pathway">
    <text evidence="2">Lipid metabolism; fatty acid beta-oxidation.</text>
</comment>
<dbReference type="Proteomes" id="UP000027746">
    <property type="component" value="Unassembled WGS sequence"/>
</dbReference>
<feature type="domain" description="Acyl-CoA dehydrogenase/oxidase N-terminal" evidence="13">
    <location>
        <begin position="84"/>
        <end position="174"/>
    </location>
</feature>
<evidence type="ECO:0000256" key="10">
    <source>
        <dbReference type="ARBA" id="ARBA00047882"/>
    </source>
</evidence>
<evidence type="ECO:0000313" key="15">
    <source>
        <dbReference type="EMBL" id="KEJ95346.1"/>
    </source>
</evidence>
<dbReference type="FunFam" id="1.10.540.10:FF:000004">
    <property type="entry name" value="Acyl-CoA dehydrogenase"/>
    <property type="match status" value="1"/>
</dbReference>
<dbReference type="GO" id="GO:0004466">
    <property type="term" value="F:long-chain fatty acyl-CoA dehydrogenase activity"/>
    <property type="evidence" value="ECO:0007669"/>
    <property type="project" value="UniProtKB-EC"/>
</dbReference>
<dbReference type="InterPro" id="IPR037069">
    <property type="entry name" value="AcylCoA_DH/ox_N_sf"/>
</dbReference>
<comment type="similarity">
    <text evidence="3">Belongs to the acyl-CoA dehydrogenase family.</text>
</comment>
<dbReference type="SUPFAM" id="SSF56645">
    <property type="entry name" value="Acyl-CoA dehydrogenase NM domain-like"/>
    <property type="match status" value="1"/>
</dbReference>
<dbReference type="GO" id="GO:0005737">
    <property type="term" value="C:cytoplasm"/>
    <property type="evidence" value="ECO:0007669"/>
    <property type="project" value="TreeGrafter"/>
</dbReference>
<evidence type="ECO:0000256" key="3">
    <source>
        <dbReference type="ARBA" id="ARBA00009347"/>
    </source>
</evidence>
<dbReference type="Pfam" id="PF02771">
    <property type="entry name" value="Acyl-CoA_dh_N"/>
    <property type="match status" value="1"/>
</dbReference>
<comment type="catalytic activity">
    <reaction evidence="10">
        <text>a medium-chain 2,3-saturated fatty acyl-CoA + oxidized [electron-transfer flavoprotein] + H(+) = a medium-chain (2E)-enoyl-CoA + reduced [electron-transfer flavoprotein]</text>
        <dbReference type="Rhea" id="RHEA:14477"/>
        <dbReference type="Rhea" id="RHEA-COMP:10685"/>
        <dbReference type="Rhea" id="RHEA-COMP:10686"/>
        <dbReference type="ChEBI" id="CHEBI:15378"/>
        <dbReference type="ChEBI" id="CHEBI:57692"/>
        <dbReference type="ChEBI" id="CHEBI:58307"/>
        <dbReference type="ChEBI" id="CHEBI:83723"/>
        <dbReference type="ChEBI" id="CHEBI:83726"/>
        <dbReference type="EC" id="1.3.8.7"/>
    </reaction>
</comment>
<evidence type="ECO:0000256" key="8">
    <source>
        <dbReference type="ARBA" id="ARBA00022827"/>
    </source>
</evidence>